<dbReference type="PANTHER" id="PTHR12406:SF41">
    <property type="entry name" value="BRUMMER, ISOFORM B-RELATED"/>
    <property type="match status" value="1"/>
</dbReference>
<reference evidence="4" key="1">
    <citation type="journal article" date="2013" name="Genome Biol. Evol.">
        <title>Punctuated emergences of genetic and phenotypic innovations in eumetazoan, bilaterian, euteleostome, and hominidae ancestors.</title>
        <authorList>
            <person name="Wenger Y."/>
            <person name="Galliot B."/>
        </authorList>
    </citation>
    <scope>NUCLEOTIDE SEQUENCE</scope>
    <source>
        <tissue evidence="4">Whole animals</tissue>
    </source>
</reference>
<feature type="domain" description="PNPLA" evidence="3">
    <location>
        <begin position="3"/>
        <end position="171"/>
    </location>
</feature>
<feature type="short sequence motif" description="GXSXG" evidence="2">
    <location>
        <begin position="38"/>
        <end position="42"/>
    </location>
</feature>
<dbReference type="GO" id="GO:0005811">
    <property type="term" value="C:lipid droplet"/>
    <property type="evidence" value="ECO:0007669"/>
    <property type="project" value="TreeGrafter"/>
</dbReference>
<dbReference type="GO" id="GO:0019433">
    <property type="term" value="P:triglyceride catabolic process"/>
    <property type="evidence" value="ECO:0007669"/>
    <property type="project" value="TreeGrafter"/>
</dbReference>
<dbReference type="InterPro" id="IPR033562">
    <property type="entry name" value="PLPL"/>
</dbReference>
<dbReference type="PROSITE" id="PS51635">
    <property type="entry name" value="PNPLA"/>
    <property type="match status" value="1"/>
</dbReference>
<evidence type="ECO:0000256" key="2">
    <source>
        <dbReference type="PROSITE-ProRule" id="PRU01161"/>
    </source>
</evidence>
<name>T2M869_HYDVU</name>
<keyword evidence="2" id="KW-0442">Lipid degradation</keyword>
<dbReference type="GO" id="GO:0055088">
    <property type="term" value="P:lipid homeostasis"/>
    <property type="evidence" value="ECO:0007669"/>
    <property type="project" value="TreeGrafter"/>
</dbReference>
<dbReference type="KEGG" id="hmg:100205181"/>
<dbReference type="AlphaFoldDB" id="T2M869"/>
<dbReference type="Pfam" id="PF01734">
    <property type="entry name" value="Patatin"/>
    <property type="match status" value="1"/>
</dbReference>
<sequence>MNLTFSGAGFLGIYHVGVVSCLKIHGKKFIQNVECYGGSSAGALAACMLLCDMNLKESVYFVMNLATQARSTLGPLSSSFDPTTTIRKTFLKYLPENAYKLASEKLFISLTRVSDWKNVVVSNYENNEELVDALICSSFIPFFSGVLPTKYKKEYYIDGGFTDNLPQQFSGITVTVSPFSGESDICPNDDVKCISSFDFSNTSVFITAGNIYRMSRALFPPSPDVLSKLCKQGFEDALKYLHLHYPDLLTIDVNIVSFPQCYSEDSGFFCNNDSLSYSSQDSYSDMENSIATLRELSNLVVPAQLNHVLKEALELFGHDFDLCWYFAVTFYRMAKWFVKPYIYMTECIISYAKELLRCVVPHIISLSSKNIFTKKLLSIALDIFHTYCDTATFEWHPSLSNDMLLTIAKNKERIITAQKSMVALPKPDIDEHDNEDSLSDQVLTNSTCFDGISKKTDFDLVYSEDDGIFFNAQKSEMQDDYGFDLNIEQDSLEWSFVSGNVDVSSWNKFMFI</sequence>
<proteinExistence type="evidence at transcript level"/>
<dbReference type="CDD" id="cd07218">
    <property type="entry name" value="Pat_iPLA2"/>
    <property type="match status" value="1"/>
</dbReference>
<dbReference type="Gene3D" id="3.40.1090.10">
    <property type="entry name" value="Cytosolic phospholipase A2 catalytic domain"/>
    <property type="match status" value="2"/>
</dbReference>
<dbReference type="InterPro" id="IPR002641">
    <property type="entry name" value="PNPLA_dom"/>
</dbReference>
<feature type="active site" description="Nucleophile" evidence="2">
    <location>
        <position position="40"/>
    </location>
</feature>
<evidence type="ECO:0000259" key="3">
    <source>
        <dbReference type="PROSITE" id="PS51635"/>
    </source>
</evidence>
<feature type="short sequence motif" description="DGA/G" evidence="2">
    <location>
        <begin position="158"/>
        <end position="160"/>
    </location>
</feature>
<keyword evidence="2" id="KW-0378">Hydrolase</keyword>
<protein>
    <submittedName>
        <fullName evidence="4">Patatin-like phospholipase domain-containing protein 2</fullName>
    </submittedName>
</protein>
<gene>
    <name evidence="4" type="primary">PNPLA2</name>
</gene>
<dbReference type="PANTHER" id="PTHR12406">
    <property type="entry name" value="CALCIUM-INDEPENDENT PHOSPHOLIPASE A2 IPLA2 -RELATED"/>
    <property type="match status" value="1"/>
</dbReference>
<dbReference type="GO" id="GO:0004806">
    <property type="term" value="F:triacylglycerol lipase activity"/>
    <property type="evidence" value="ECO:0007669"/>
    <property type="project" value="TreeGrafter"/>
</dbReference>
<feature type="active site" description="Proton acceptor" evidence="2">
    <location>
        <position position="158"/>
    </location>
</feature>
<evidence type="ECO:0000313" key="4">
    <source>
        <dbReference type="EMBL" id="CDG68231.1"/>
    </source>
</evidence>
<dbReference type="EMBL" id="HAAD01001999">
    <property type="protein sequence ID" value="CDG68231.1"/>
    <property type="molecule type" value="mRNA"/>
</dbReference>
<dbReference type="GO" id="GO:0016020">
    <property type="term" value="C:membrane"/>
    <property type="evidence" value="ECO:0007669"/>
    <property type="project" value="TreeGrafter"/>
</dbReference>
<accession>T2M869</accession>
<organism evidence="4">
    <name type="scientific">Hydra vulgaris</name>
    <name type="common">Hydra</name>
    <name type="synonym">Hydra attenuata</name>
    <dbReference type="NCBI Taxonomy" id="6087"/>
    <lineage>
        <taxon>Eukaryota</taxon>
        <taxon>Metazoa</taxon>
        <taxon>Cnidaria</taxon>
        <taxon>Hydrozoa</taxon>
        <taxon>Hydroidolina</taxon>
        <taxon>Anthoathecata</taxon>
        <taxon>Aplanulata</taxon>
        <taxon>Hydridae</taxon>
        <taxon>Hydra</taxon>
    </lineage>
</organism>
<evidence type="ECO:0000256" key="1">
    <source>
        <dbReference type="ARBA" id="ARBA00023098"/>
    </source>
</evidence>
<keyword evidence="1 2" id="KW-0443">Lipid metabolism</keyword>
<dbReference type="GO" id="GO:0005737">
    <property type="term" value="C:cytoplasm"/>
    <property type="evidence" value="ECO:0007669"/>
    <property type="project" value="TreeGrafter"/>
</dbReference>
<dbReference type="OrthoDB" id="197155at2759"/>
<dbReference type="InterPro" id="IPR016035">
    <property type="entry name" value="Acyl_Trfase/lysoPLipase"/>
</dbReference>
<dbReference type="SUPFAM" id="SSF52151">
    <property type="entry name" value="FabD/lysophospholipase-like"/>
    <property type="match status" value="1"/>
</dbReference>
<feature type="short sequence motif" description="GXGXXG" evidence="2">
    <location>
        <begin position="7"/>
        <end position="12"/>
    </location>
</feature>